<proteinExistence type="predicted"/>
<dbReference type="Proteomes" id="UP000784294">
    <property type="component" value="Unassembled WGS sequence"/>
</dbReference>
<comment type="caution">
    <text evidence="1">The sequence shown here is derived from an EMBL/GenBank/DDBJ whole genome shotgun (WGS) entry which is preliminary data.</text>
</comment>
<dbReference type="EMBL" id="CAAALY010091198">
    <property type="protein sequence ID" value="VEL27947.1"/>
    <property type="molecule type" value="Genomic_DNA"/>
</dbReference>
<dbReference type="AlphaFoldDB" id="A0A448X4L5"/>
<evidence type="ECO:0000313" key="1">
    <source>
        <dbReference type="EMBL" id="VEL27947.1"/>
    </source>
</evidence>
<sequence>MTTGISTTCNPFIPFVEIGWTTAEISEWQAGYCLFLTAKLVNSLFVSTRFSRSTFDSTHLRRMVTIGCHA</sequence>
<reference evidence="1" key="1">
    <citation type="submission" date="2018-11" db="EMBL/GenBank/DDBJ databases">
        <authorList>
            <consortium name="Pathogen Informatics"/>
        </authorList>
    </citation>
    <scope>NUCLEOTIDE SEQUENCE</scope>
</reference>
<protein>
    <submittedName>
        <fullName evidence="1">Uncharacterized protein</fullName>
    </submittedName>
</protein>
<accession>A0A448X4L5</accession>
<name>A0A448X4L5_9PLAT</name>
<gene>
    <name evidence="1" type="ORF">PXEA_LOCUS21387</name>
</gene>
<organism evidence="1 2">
    <name type="scientific">Protopolystoma xenopodis</name>
    <dbReference type="NCBI Taxonomy" id="117903"/>
    <lineage>
        <taxon>Eukaryota</taxon>
        <taxon>Metazoa</taxon>
        <taxon>Spiralia</taxon>
        <taxon>Lophotrochozoa</taxon>
        <taxon>Platyhelminthes</taxon>
        <taxon>Monogenea</taxon>
        <taxon>Polyopisthocotylea</taxon>
        <taxon>Polystomatidea</taxon>
        <taxon>Polystomatidae</taxon>
        <taxon>Protopolystoma</taxon>
    </lineage>
</organism>
<keyword evidence="2" id="KW-1185">Reference proteome</keyword>
<evidence type="ECO:0000313" key="2">
    <source>
        <dbReference type="Proteomes" id="UP000784294"/>
    </source>
</evidence>